<dbReference type="EMBL" id="CAJEWN010000036">
    <property type="protein sequence ID" value="CAD2145917.1"/>
    <property type="molecule type" value="Genomic_DNA"/>
</dbReference>
<accession>A0A6V7U4W5</accession>
<gene>
    <name evidence="1" type="ORF">MENT_LOCUS8435</name>
</gene>
<comment type="caution">
    <text evidence="1">The sequence shown here is derived from an EMBL/GenBank/DDBJ whole genome shotgun (WGS) entry which is preliminary data.</text>
</comment>
<dbReference type="Proteomes" id="UP000580250">
    <property type="component" value="Unassembled WGS sequence"/>
</dbReference>
<name>A0A6V7U4W5_MELEN</name>
<proteinExistence type="predicted"/>
<sequence length="183" mass="21363">MDANLVQLRNETSQHVQRLVIIFDSMSGGQIVFVLARIKFFNGNFDSMYRQFKKLPDILGSKAGEINNALALHENLWQMPHVHWMDFEETENLSMMEEDLRPRFKRKRRVLFQLFTFLLGIINDLEDVVELIELRGFAKGCLGTMEPVFAFYSNRDNRIKNKVPVPDVDNTDVVLERAVKNKE</sequence>
<dbReference type="AlphaFoldDB" id="A0A6V7U4W5"/>
<protein>
    <submittedName>
        <fullName evidence="1">Uncharacterized protein</fullName>
    </submittedName>
</protein>
<evidence type="ECO:0000313" key="1">
    <source>
        <dbReference type="EMBL" id="CAD2145917.1"/>
    </source>
</evidence>
<evidence type="ECO:0000313" key="2">
    <source>
        <dbReference type="Proteomes" id="UP000580250"/>
    </source>
</evidence>
<reference evidence="1 2" key="1">
    <citation type="submission" date="2020-08" db="EMBL/GenBank/DDBJ databases">
        <authorList>
            <person name="Koutsovoulos G."/>
            <person name="Danchin GJ E."/>
        </authorList>
    </citation>
    <scope>NUCLEOTIDE SEQUENCE [LARGE SCALE GENOMIC DNA]</scope>
</reference>
<organism evidence="1 2">
    <name type="scientific">Meloidogyne enterolobii</name>
    <name type="common">Root-knot nematode worm</name>
    <name type="synonym">Meloidogyne mayaguensis</name>
    <dbReference type="NCBI Taxonomy" id="390850"/>
    <lineage>
        <taxon>Eukaryota</taxon>
        <taxon>Metazoa</taxon>
        <taxon>Ecdysozoa</taxon>
        <taxon>Nematoda</taxon>
        <taxon>Chromadorea</taxon>
        <taxon>Rhabditida</taxon>
        <taxon>Tylenchina</taxon>
        <taxon>Tylenchomorpha</taxon>
        <taxon>Tylenchoidea</taxon>
        <taxon>Meloidogynidae</taxon>
        <taxon>Meloidogyninae</taxon>
        <taxon>Meloidogyne</taxon>
    </lineage>
</organism>